<gene>
    <name evidence="4" type="ORF">H0921_07770</name>
</gene>
<feature type="domain" description="Glycosyl transferase family 1" evidence="2">
    <location>
        <begin position="200"/>
        <end position="354"/>
    </location>
</feature>
<dbReference type="Pfam" id="PF13439">
    <property type="entry name" value="Glyco_transf_4"/>
    <property type="match status" value="1"/>
</dbReference>
<dbReference type="RefSeq" id="WP_194537490.1">
    <property type="nucleotide sequence ID" value="NZ_JACEFB010000004.1"/>
</dbReference>
<comment type="caution">
    <text evidence="4">The sequence shown here is derived from an EMBL/GenBank/DDBJ whole genome shotgun (WGS) entry which is preliminary data.</text>
</comment>
<dbReference type="PANTHER" id="PTHR46401:SF2">
    <property type="entry name" value="GLYCOSYLTRANSFERASE WBBK-RELATED"/>
    <property type="match status" value="1"/>
</dbReference>
<dbReference type="GO" id="GO:0009103">
    <property type="term" value="P:lipopolysaccharide biosynthetic process"/>
    <property type="evidence" value="ECO:0007669"/>
    <property type="project" value="TreeGrafter"/>
</dbReference>
<name>A0A7V9ABH9_9BACT</name>
<evidence type="ECO:0000256" key="1">
    <source>
        <dbReference type="ARBA" id="ARBA00022679"/>
    </source>
</evidence>
<organism evidence="4 5">
    <name type="scientific">Thermogemmata fonticola</name>
    <dbReference type="NCBI Taxonomy" id="2755323"/>
    <lineage>
        <taxon>Bacteria</taxon>
        <taxon>Pseudomonadati</taxon>
        <taxon>Planctomycetota</taxon>
        <taxon>Planctomycetia</taxon>
        <taxon>Gemmatales</taxon>
        <taxon>Gemmataceae</taxon>
        <taxon>Thermogemmata</taxon>
    </lineage>
</organism>
<evidence type="ECO:0000313" key="4">
    <source>
        <dbReference type="EMBL" id="MBA2226058.1"/>
    </source>
</evidence>
<dbReference type="Proteomes" id="UP000542342">
    <property type="component" value="Unassembled WGS sequence"/>
</dbReference>
<evidence type="ECO:0000259" key="3">
    <source>
        <dbReference type="Pfam" id="PF13439"/>
    </source>
</evidence>
<dbReference type="GO" id="GO:0016757">
    <property type="term" value="F:glycosyltransferase activity"/>
    <property type="evidence" value="ECO:0007669"/>
    <property type="project" value="InterPro"/>
</dbReference>
<dbReference type="PANTHER" id="PTHR46401">
    <property type="entry name" value="GLYCOSYLTRANSFERASE WBBK-RELATED"/>
    <property type="match status" value="1"/>
</dbReference>
<evidence type="ECO:0000259" key="2">
    <source>
        <dbReference type="Pfam" id="PF00534"/>
    </source>
</evidence>
<feature type="domain" description="Glycosyltransferase subfamily 4-like N-terminal" evidence="3">
    <location>
        <begin position="18"/>
        <end position="180"/>
    </location>
</feature>
<dbReference type="Gene3D" id="3.40.50.2000">
    <property type="entry name" value="Glycogen Phosphorylase B"/>
    <property type="match status" value="2"/>
</dbReference>
<dbReference type="Pfam" id="PF00534">
    <property type="entry name" value="Glycos_transf_1"/>
    <property type="match status" value="1"/>
</dbReference>
<dbReference type="InterPro" id="IPR001296">
    <property type="entry name" value="Glyco_trans_1"/>
</dbReference>
<accession>A0A7V9ABH9</accession>
<dbReference type="SUPFAM" id="SSF53756">
    <property type="entry name" value="UDP-Glycosyltransferase/glycogen phosphorylase"/>
    <property type="match status" value="1"/>
</dbReference>
<dbReference type="EMBL" id="JACEFB010000004">
    <property type="protein sequence ID" value="MBA2226058.1"/>
    <property type="molecule type" value="Genomic_DNA"/>
</dbReference>
<reference evidence="4 5" key="1">
    <citation type="submission" date="2020-07" db="EMBL/GenBank/DDBJ databases">
        <title>Thermogemmata thermophila gen. nov., sp. nov., a novel moderate thermophilic planctomycete from a Kamchatka hot spring.</title>
        <authorList>
            <person name="Elcheninov A.G."/>
            <person name="Podosokorskaya O.A."/>
            <person name="Kovaleva O.L."/>
            <person name="Novikov A."/>
            <person name="Bonch-Osmolovskaya E.A."/>
            <person name="Toshchakov S.V."/>
            <person name="Kublanov I.V."/>
        </authorList>
    </citation>
    <scope>NUCLEOTIDE SEQUENCE [LARGE SCALE GENOMIC DNA]</scope>
    <source>
        <strain evidence="4 5">2918</strain>
    </source>
</reference>
<dbReference type="AlphaFoldDB" id="A0A7V9ABH9"/>
<protein>
    <submittedName>
        <fullName evidence="4">Glycosyltransferase family 4 protein</fullName>
    </submittedName>
</protein>
<sequence length="380" mass="43150">MLRVGFNAYLLADGNRRGWNRYTVNLLAALPAQGVRPVLYTRAPLHPDHLARLPPGSYELRLAPPMRYVLWENLWLPRQLRRDRIDLFHCPMNFGLPWSTPCPRLLTLHDAIDPAYYLRQAPWRERWSWSALRLRWTLWSCRSRAHHILTVSRHAREDLVRVLGVPPEKVSVIYEAADPQFQCRMETEAVRAVLAQWGLERPYFLYAGGWEGRKNVLFLLEAFAQAALPQTELVLAGGTAPQQQALRALAEKLGGPAQVRLLGFVPDAVLHALYAGALAFVYPSRYEGFGLQLCEAMAVGCPVLAARATALPEILGDGGATFALDSPQELIGLLRQVAADPDYRRQLQQRAQQRSQHFSWQKTAQETVQIYHQLLQRKSL</sequence>
<keyword evidence="1 4" id="KW-0808">Transferase</keyword>
<proteinExistence type="predicted"/>
<keyword evidence="5" id="KW-1185">Reference proteome</keyword>
<evidence type="ECO:0000313" key="5">
    <source>
        <dbReference type="Proteomes" id="UP000542342"/>
    </source>
</evidence>
<dbReference type="InterPro" id="IPR028098">
    <property type="entry name" value="Glyco_trans_4-like_N"/>
</dbReference>
<dbReference type="CDD" id="cd03809">
    <property type="entry name" value="GT4_MtfB-like"/>
    <property type="match status" value="1"/>
</dbReference>